<dbReference type="InterPro" id="IPR051306">
    <property type="entry name" value="Homeobox_regulator"/>
</dbReference>
<evidence type="ECO:0000256" key="7">
    <source>
        <dbReference type="SAM" id="MobiDB-lite"/>
    </source>
</evidence>
<dbReference type="AlphaFoldDB" id="A0A6P5PB54"/>
<reference evidence="10" key="1">
    <citation type="submission" date="2025-08" db="UniProtKB">
        <authorList>
            <consortium name="RefSeq"/>
        </authorList>
    </citation>
    <scope>IDENTIFICATION</scope>
</reference>
<dbReference type="Pfam" id="PF00046">
    <property type="entry name" value="Homeodomain"/>
    <property type="match status" value="2"/>
</dbReference>
<dbReference type="InterPro" id="IPR001356">
    <property type="entry name" value="HD"/>
</dbReference>
<dbReference type="SUPFAM" id="SSF46689">
    <property type="entry name" value="Homeodomain-like"/>
    <property type="match status" value="2"/>
</dbReference>
<dbReference type="GO" id="GO:0000981">
    <property type="term" value="F:DNA-binding transcription factor activity, RNA polymerase II-specific"/>
    <property type="evidence" value="ECO:0007669"/>
    <property type="project" value="TreeGrafter"/>
</dbReference>
<proteinExistence type="predicted"/>
<feature type="region of interest" description="Disordered" evidence="7">
    <location>
        <begin position="78"/>
        <end position="98"/>
    </location>
</feature>
<dbReference type="GeneID" id="110287919"/>
<keyword evidence="2 5" id="KW-0238">DNA-binding</keyword>
<feature type="region of interest" description="Disordered" evidence="7">
    <location>
        <begin position="148"/>
        <end position="251"/>
    </location>
</feature>
<feature type="compositionally biased region" description="Polar residues" evidence="7">
    <location>
        <begin position="153"/>
        <end position="174"/>
    </location>
</feature>
<evidence type="ECO:0000256" key="2">
    <source>
        <dbReference type="ARBA" id="ARBA00023125"/>
    </source>
</evidence>
<dbReference type="InterPro" id="IPR009057">
    <property type="entry name" value="Homeodomain-like_sf"/>
</dbReference>
<feature type="DNA-binding region" description="Homeobox" evidence="5">
    <location>
        <begin position="94"/>
        <end position="153"/>
    </location>
</feature>
<evidence type="ECO:0000256" key="3">
    <source>
        <dbReference type="ARBA" id="ARBA00023155"/>
    </source>
</evidence>
<feature type="compositionally biased region" description="Low complexity" evidence="7">
    <location>
        <begin position="183"/>
        <end position="192"/>
    </location>
</feature>
<dbReference type="Proteomes" id="UP000515126">
    <property type="component" value="Unplaced"/>
</dbReference>
<evidence type="ECO:0000259" key="8">
    <source>
        <dbReference type="PROSITE" id="PS50071"/>
    </source>
</evidence>
<feature type="domain" description="Homeobox" evidence="8">
    <location>
        <begin position="12"/>
        <end position="72"/>
    </location>
</feature>
<keyword evidence="3 5" id="KW-0371">Homeobox</keyword>
<dbReference type="GO" id="GO:0005634">
    <property type="term" value="C:nucleus"/>
    <property type="evidence" value="ECO:0007669"/>
    <property type="project" value="UniProtKB-SubCell"/>
</dbReference>
<feature type="compositionally biased region" description="Polar residues" evidence="7">
    <location>
        <begin position="207"/>
        <end position="227"/>
    </location>
</feature>
<evidence type="ECO:0000313" key="10">
    <source>
        <dbReference type="RefSeq" id="XP_021010070.1"/>
    </source>
</evidence>
<organism evidence="9 10">
    <name type="scientific">Mus caroli</name>
    <name type="common">Ryukyu mouse</name>
    <name type="synonym">Ricefield mouse</name>
    <dbReference type="NCBI Taxonomy" id="10089"/>
    <lineage>
        <taxon>Eukaryota</taxon>
        <taxon>Metazoa</taxon>
        <taxon>Chordata</taxon>
        <taxon>Craniata</taxon>
        <taxon>Vertebrata</taxon>
        <taxon>Euteleostomi</taxon>
        <taxon>Mammalia</taxon>
        <taxon>Eutheria</taxon>
        <taxon>Euarchontoglires</taxon>
        <taxon>Glires</taxon>
        <taxon>Rodentia</taxon>
        <taxon>Myomorpha</taxon>
        <taxon>Muroidea</taxon>
        <taxon>Muridae</taxon>
        <taxon>Murinae</taxon>
        <taxon>Mus</taxon>
        <taxon>Mus</taxon>
    </lineage>
</organism>
<evidence type="ECO:0000256" key="1">
    <source>
        <dbReference type="ARBA" id="ARBA00004123"/>
    </source>
</evidence>
<keyword evidence="4 5" id="KW-0539">Nucleus</keyword>
<keyword evidence="9" id="KW-1185">Reference proteome</keyword>
<dbReference type="PANTHER" id="PTHR46123">
    <property type="entry name" value="MIX-TYPE HOMEOBOX GENE 1-RELATED"/>
    <property type="match status" value="1"/>
</dbReference>
<dbReference type="GO" id="GO:0000977">
    <property type="term" value="F:RNA polymerase II transcription regulatory region sequence-specific DNA binding"/>
    <property type="evidence" value="ECO:0007669"/>
    <property type="project" value="TreeGrafter"/>
</dbReference>
<dbReference type="PANTHER" id="PTHR46123:SF3">
    <property type="entry name" value="DOUBLE HOMEOBOX PROTEIN 1-RELATED"/>
    <property type="match status" value="1"/>
</dbReference>
<comment type="subcellular location">
    <subcellularLocation>
        <location evidence="1 5 6">Nucleus</location>
    </subcellularLocation>
</comment>
<gene>
    <name evidence="10" type="primary">LOC110287919</name>
</gene>
<evidence type="ECO:0000256" key="6">
    <source>
        <dbReference type="RuleBase" id="RU000682"/>
    </source>
</evidence>
<dbReference type="PROSITE" id="PS50071">
    <property type="entry name" value="HOMEOBOX_2"/>
    <property type="match status" value="2"/>
</dbReference>
<feature type="DNA-binding region" description="Homeobox" evidence="5">
    <location>
        <begin position="14"/>
        <end position="73"/>
    </location>
</feature>
<dbReference type="CDD" id="cd00086">
    <property type="entry name" value="homeodomain"/>
    <property type="match status" value="2"/>
</dbReference>
<feature type="compositionally biased region" description="Basic and acidic residues" evidence="7">
    <location>
        <begin position="85"/>
        <end position="96"/>
    </location>
</feature>
<protein>
    <submittedName>
        <fullName evidence="10">Double homeobox protein 4C-like</fullName>
    </submittedName>
</protein>
<accession>A0A6P5PB54</accession>
<evidence type="ECO:0000256" key="5">
    <source>
        <dbReference type="PROSITE-ProRule" id="PRU00108"/>
    </source>
</evidence>
<feature type="domain" description="Homeobox" evidence="8">
    <location>
        <begin position="92"/>
        <end position="152"/>
    </location>
</feature>
<dbReference type="Gene3D" id="1.10.10.60">
    <property type="entry name" value="Homeodomain-like"/>
    <property type="match status" value="2"/>
</dbReference>
<evidence type="ECO:0000313" key="9">
    <source>
        <dbReference type="Proteomes" id="UP000515126"/>
    </source>
</evidence>
<evidence type="ECO:0000256" key="4">
    <source>
        <dbReference type="ARBA" id="ARBA00023242"/>
    </source>
</evidence>
<dbReference type="KEGG" id="mcal:110287919"/>
<feature type="compositionally biased region" description="Polar residues" evidence="7">
    <location>
        <begin position="234"/>
        <end position="244"/>
    </location>
</feature>
<dbReference type="RefSeq" id="XP_021010070.1">
    <property type="nucleotide sequence ID" value="XM_021154411.1"/>
</dbReference>
<sequence>MELSCSTGLLEKEARRRRIILTQSQKDTLRVWFEKNPNPDLSTRGHLAKELGISESQIMTWFQKHRKIRKQADFACCSEESQEQEQDKPRVKEARRSRTHFTKFQTDILIEAFEKNRFPGIVTREKLAQQTGIPESRIHIWFQNRRARHPDPRQNTQKTPHPPQNSQGPAQKTTGKVAPSKTLTSSSSVILPLSPPHTPNGPLDLSQGRQKQLPGTTLQQPSQVVQQRSDDQNPNKGHSSPTKTTGEEGFHSQPPLQLLIQNRGHHPSESSGLAVPRLEDCTQVPAVNQHFRKLDQNDSTFLQHWDEWFGSMLAEWMPDKEYWSEKAELHPWQVQLRQLSSMSPQAHQTP</sequence>
<dbReference type="SMART" id="SM00389">
    <property type="entry name" value="HOX"/>
    <property type="match status" value="2"/>
</dbReference>
<name>A0A6P5PB54_MUSCR</name>
<dbReference type="FunFam" id="1.10.10.60:FF:000325">
    <property type="entry name" value="Double homeobox protein 4"/>
    <property type="match status" value="1"/>
</dbReference>